<evidence type="ECO:0000313" key="1">
    <source>
        <dbReference type="EMBL" id="RAL17091.1"/>
    </source>
</evidence>
<organism evidence="1 2">
    <name type="scientific">Aspergillus homomorphus (strain CBS 101889)</name>
    <dbReference type="NCBI Taxonomy" id="1450537"/>
    <lineage>
        <taxon>Eukaryota</taxon>
        <taxon>Fungi</taxon>
        <taxon>Dikarya</taxon>
        <taxon>Ascomycota</taxon>
        <taxon>Pezizomycotina</taxon>
        <taxon>Eurotiomycetes</taxon>
        <taxon>Eurotiomycetidae</taxon>
        <taxon>Eurotiales</taxon>
        <taxon>Aspergillaceae</taxon>
        <taxon>Aspergillus</taxon>
        <taxon>Aspergillus subgen. Circumdati</taxon>
    </lineage>
</organism>
<dbReference type="Proteomes" id="UP000248961">
    <property type="component" value="Unassembled WGS sequence"/>
</dbReference>
<sequence length="183" mass="20529">MEPGGSGERGPVVGGTYHWVCSLRGKGSPCVATSKTGTWFQHIGRKPQNPLQFGPLHESLKWCQNYNLPLPNPNEPTLPDRRAETKSRGHKNQSTICPLFCARLLHGDEALTNRNRHKTTRQLQYQLELSSRGPLGQKKFSLARIYPKSAPYTEYITQRFGSPSSNYPACHMSCPIPTLVRTQ</sequence>
<evidence type="ECO:0000313" key="2">
    <source>
        <dbReference type="Proteomes" id="UP000248961"/>
    </source>
</evidence>
<dbReference type="GeneID" id="37205380"/>
<reference evidence="1 2" key="1">
    <citation type="submission" date="2018-02" db="EMBL/GenBank/DDBJ databases">
        <title>The genomes of Aspergillus section Nigri reveals drivers in fungal speciation.</title>
        <authorList>
            <consortium name="DOE Joint Genome Institute"/>
            <person name="Vesth T.C."/>
            <person name="Nybo J."/>
            <person name="Theobald S."/>
            <person name="Brandl J."/>
            <person name="Frisvad J.C."/>
            <person name="Nielsen K.F."/>
            <person name="Lyhne E.K."/>
            <person name="Kogle M.E."/>
            <person name="Kuo A."/>
            <person name="Riley R."/>
            <person name="Clum A."/>
            <person name="Nolan M."/>
            <person name="Lipzen A."/>
            <person name="Salamov A."/>
            <person name="Henrissat B."/>
            <person name="Wiebenga A."/>
            <person name="De vries R.P."/>
            <person name="Grigoriev I.V."/>
            <person name="Mortensen U.H."/>
            <person name="Andersen M.R."/>
            <person name="Baker S.E."/>
        </authorList>
    </citation>
    <scope>NUCLEOTIDE SEQUENCE [LARGE SCALE GENOMIC DNA]</scope>
    <source>
        <strain evidence="1 2">CBS 101889</strain>
    </source>
</reference>
<name>A0A395IAM8_ASPHC</name>
<gene>
    <name evidence="1" type="ORF">BO97DRAFT_83285</name>
</gene>
<dbReference type="RefSeq" id="XP_025556245.1">
    <property type="nucleotide sequence ID" value="XM_025701091.1"/>
</dbReference>
<dbReference type="EMBL" id="KZ824268">
    <property type="protein sequence ID" value="RAL17091.1"/>
    <property type="molecule type" value="Genomic_DNA"/>
</dbReference>
<accession>A0A395IAM8</accession>
<keyword evidence="2" id="KW-1185">Reference proteome</keyword>
<dbReference type="VEuPathDB" id="FungiDB:BO97DRAFT_83285"/>
<protein>
    <submittedName>
        <fullName evidence="1">Uncharacterized protein</fullName>
    </submittedName>
</protein>
<dbReference type="AlphaFoldDB" id="A0A395IAM8"/>
<proteinExistence type="predicted"/>